<sequence length="85" mass="9684">MGLYLYCQNTECGSYVDGMDCQLCGWKQPPPKPEFELPEDLKQAIQNALDYVGHDCRLDHHGLCQEHGLQEGDSCFAGVFRKYLE</sequence>
<evidence type="ECO:0000313" key="2">
    <source>
        <dbReference type="Proteomes" id="UP000278488"/>
    </source>
</evidence>
<evidence type="ECO:0000313" key="1">
    <source>
        <dbReference type="EMBL" id="AYP69292.1"/>
    </source>
</evidence>
<dbReference type="Proteomes" id="UP000278488">
    <property type="component" value="Segment"/>
</dbReference>
<accession>A0A3G3BYB7</accession>
<protein>
    <submittedName>
        <fullName evidence="1">Uncharacterized protein</fullName>
    </submittedName>
</protein>
<reference evidence="2" key="1">
    <citation type="submission" date="2018-09" db="EMBL/GenBank/DDBJ databases">
        <title>Complete genome of Klebsiella pneumoniae phage Pylas.</title>
        <authorList>
            <person name="Powell J.E."/>
            <person name="Lessor L."/>
            <person name="O'Leary C.J."/>
            <person name="Liu M."/>
        </authorList>
    </citation>
    <scope>NUCLEOTIDE SEQUENCE [LARGE SCALE GENOMIC DNA]</scope>
</reference>
<proteinExistence type="predicted"/>
<keyword evidence="2" id="KW-1185">Reference proteome</keyword>
<organism evidence="1 2">
    <name type="scientific">Klebsiella phage Pylas</name>
    <dbReference type="NCBI Taxonomy" id="2419682"/>
    <lineage>
        <taxon>Viruses</taxon>
        <taxon>Duplodnaviria</taxon>
        <taxon>Heunggongvirae</taxon>
        <taxon>Uroviricota</taxon>
        <taxon>Caudoviricetes</taxon>
        <taxon>Schitoviridae</taxon>
        <taxon>Humphriesvirinae</taxon>
        <taxon>Pylasvirus</taxon>
        <taxon>Pylasvirus pylas</taxon>
    </lineage>
</organism>
<dbReference type="EMBL" id="MH899585">
    <property type="protein sequence ID" value="AYP69292.1"/>
    <property type="molecule type" value="Genomic_DNA"/>
</dbReference>
<name>A0A3G3BYB7_9CAUD</name>
<gene>
    <name evidence="1" type="ORF">Pylas_038</name>
</gene>